<dbReference type="PANTHER" id="PTHR24189">
    <property type="entry name" value="MYOTROPHIN"/>
    <property type="match status" value="1"/>
</dbReference>
<dbReference type="SMART" id="SM00248">
    <property type="entry name" value="ANK"/>
    <property type="match status" value="2"/>
</dbReference>
<evidence type="ECO:0000256" key="5">
    <source>
        <dbReference type="SAM" id="MobiDB-lite"/>
    </source>
</evidence>
<name>Q240V0_TETTS</name>
<gene>
    <name evidence="6" type="ORF">TTHERM_00624330</name>
</gene>
<dbReference type="GO" id="GO:0005737">
    <property type="term" value="C:cytoplasm"/>
    <property type="evidence" value="ECO:0007669"/>
    <property type="project" value="TreeGrafter"/>
</dbReference>
<evidence type="ECO:0000256" key="3">
    <source>
        <dbReference type="PROSITE-ProRule" id="PRU00023"/>
    </source>
</evidence>
<feature type="repeat" description="ANK" evidence="3">
    <location>
        <begin position="863"/>
        <end position="895"/>
    </location>
</feature>
<protein>
    <submittedName>
        <fullName evidence="6">Ankyrin repeat protein</fullName>
    </submittedName>
</protein>
<keyword evidence="2 3" id="KW-0040">ANK repeat</keyword>
<dbReference type="InterPro" id="IPR050745">
    <property type="entry name" value="Multifunctional_regulatory"/>
</dbReference>
<reference evidence="7" key="1">
    <citation type="journal article" date="2006" name="PLoS Biol.">
        <title>Macronuclear genome sequence of the ciliate Tetrahymena thermophila, a model eukaryote.</title>
        <authorList>
            <person name="Eisen J.A."/>
            <person name="Coyne R.S."/>
            <person name="Wu M."/>
            <person name="Wu D."/>
            <person name="Thiagarajan M."/>
            <person name="Wortman J.R."/>
            <person name="Badger J.H."/>
            <person name="Ren Q."/>
            <person name="Amedeo P."/>
            <person name="Jones K.M."/>
            <person name="Tallon L.J."/>
            <person name="Delcher A.L."/>
            <person name="Salzberg S.L."/>
            <person name="Silva J.C."/>
            <person name="Haas B.J."/>
            <person name="Majoros W.H."/>
            <person name="Farzad M."/>
            <person name="Carlton J.M."/>
            <person name="Smith R.K. Jr."/>
            <person name="Garg J."/>
            <person name="Pearlman R.E."/>
            <person name="Karrer K.M."/>
            <person name="Sun L."/>
            <person name="Manning G."/>
            <person name="Elde N.C."/>
            <person name="Turkewitz A.P."/>
            <person name="Asai D.J."/>
            <person name="Wilkes D.E."/>
            <person name="Wang Y."/>
            <person name="Cai H."/>
            <person name="Collins K."/>
            <person name="Stewart B.A."/>
            <person name="Lee S.R."/>
            <person name="Wilamowska K."/>
            <person name="Weinberg Z."/>
            <person name="Ruzzo W.L."/>
            <person name="Wloga D."/>
            <person name="Gaertig J."/>
            <person name="Frankel J."/>
            <person name="Tsao C.-C."/>
            <person name="Gorovsky M.A."/>
            <person name="Keeling P.J."/>
            <person name="Waller R.F."/>
            <person name="Patron N.J."/>
            <person name="Cherry J.M."/>
            <person name="Stover N.A."/>
            <person name="Krieger C.J."/>
            <person name="del Toro C."/>
            <person name="Ryder H.F."/>
            <person name="Williamson S.C."/>
            <person name="Barbeau R.A."/>
            <person name="Hamilton E.P."/>
            <person name="Orias E."/>
        </authorList>
    </citation>
    <scope>NUCLEOTIDE SEQUENCE [LARGE SCALE GENOMIC DNA]</scope>
    <source>
        <strain evidence="7">SB210</strain>
    </source>
</reference>
<dbReference type="Gene3D" id="1.25.40.20">
    <property type="entry name" value="Ankyrin repeat-containing domain"/>
    <property type="match status" value="1"/>
</dbReference>
<dbReference type="GeneID" id="7828537"/>
<dbReference type="STRING" id="312017.Q240V0"/>
<dbReference type="InterPro" id="IPR036770">
    <property type="entry name" value="Ankyrin_rpt-contain_sf"/>
</dbReference>
<feature type="compositionally biased region" description="Polar residues" evidence="5">
    <location>
        <begin position="722"/>
        <end position="735"/>
    </location>
</feature>
<evidence type="ECO:0000256" key="4">
    <source>
        <dbReference type="SAM" id="Coils"/>
    </source>
</evidence>
<dbReference type="InterPro" id="IPR002110">
    <property type="entry name" value="Ankyrin_rpt"/>
</dbReference>
<evidence type="ECO:0000256" key="1">
    <source>
        <dbReference type="ARBA" id="ARBA00022737"/>
    </source>
</evidence>
<dbReference type="HOGENOM" id="CLU_327765_0_0_1"/>
<dbReference type="SUPFAM" id="SSF48403">
    <property type="entry name" value="Ankyrin repeat"/>
    <property type="match status" value="1"/>
</dbReference>
<feature type="region of interest" description="Disordered" evidence="5">
    <location>
        <begin position="718"/>
        <end position="738"/>
    </location>
</feature>
<keyword evidence="4" id="KW-0175">Coiled coil</keyword>
<accession>Q240V0</accession>
<dbReference type="Pfam" id="PF12796">
    <property type="entry name" value="Ank_2"/>
    <property type="match status" value="1"/>
</dbReference>
<dbReference type="PANTHER" id="PTHR24189:SF50">
    <property type="entry name" value="ANKYRIN REPEAT AND SOCS BOX PROTEIN 2"/>
    <property type="match status" value="1"/>
</dbReference>
<evidence type="ECO:0000313" key="6">
    <source>
        <dbReference type="EMBL" id="EAS02314.2"/>
    </source>
</evidence>
<proteinExistence type="predicted"/>
<keyword evidence="1" id="KW-0677">Repeat</keyword>
<dbReference type="KEGG" id="tet:TTHERM_00624330"/>
<keyword evidence="7" id="KW-1185">Reference proteome</keyword>
<dbReference type="OrthoDB" id="303864at2759"/>
<dbReference type="GO" id="GO:0005634">
    <property type="term" value="C:nucleus"/>
    <property type="evidence" value="ECO:0007669"/>
    <property type="project" value="TreeGrafter"/>
</dbReference>
<dbReference type="AlphaFoldDB" id="Q240V0"/>
<dbReference type="EMBL" id="GG662540">
    <property type="protein sequence ID" value="EAS02314.2"/>
    <property type="molecule type" value="Genomic_DNA"/>
</dbReference>
<dbReference type="GO" id="GO:2000812">
    <property type="term" value="P:regulation of barbed-end actin filament capping"/>
    <property type="evidence" value="ECO:0007669"/>
    <property type="project" value="TreeGrafter"/>
</dbReference>
<feature type="coiled-coil region" evidence="4">
    <location>
        <begin position="559"/>
        <end position="592"/>
    </location>
</feature>
<dbReference type="PROSITE" id="PS50088">
    <property type="entry name" value="ANK_REPEAT"/>
    <property type="match status" value="1"/>
</dbReference>
<evidence type="ECO:0000256" key="2">
    <source>
        <dbReference type="ARBA" id="ARBA00023043"/>
    </source>
</evidence>
<feature type="coiled-coil region" evidence="4">
    <location>
        <begin position="352"/>
        <end position="386"/>
    </location>
</feature>
<dbReference type="RefSeq" id="XP_001022559.2">
    <property type="nucleotide sequence ID" value="XM_001022559.2"/>
</dbReference>
<sequence length="980" mass="114834">MKQLFQQSGQKNKDCYFLSKASSPQNSNNMQDSAELYYKKNSVELSYLTDRFIDSHQSVNELENTSSNRKKSNTLNITKGSAIDGIITRNSHANIKFPSPSNYVNLSYQKLKLLNANEPKKGYGQDSVVSDKQMKQSNFLNTQKQRQISLCQNANINAQNNQEQKNKNIFIQLDQLNQQSVQSIRDSSIENNKFQDYNQDFNQFMQNELINQKDEQNQQNLLQLQLSPIIRRYTLDAKSQAKAGFSDQYYLNNNFIQPAENLDYKSQRQDVVEKQQNLKQIKKDKLKKVQLSTDHAFHFSSGRAKLKNKRQMFSPCQSARYECKVQFENKYLIKTGFIQPSDKNKDVQMISVDLIQKRRVELIQKLENLQSLKQKIQQDKEDQSQKQLDENSININKITIQQPINVIDGIQEDDKEDSQICINKNQKDQQLFSEKITKLKMLDNFNIKMKGIQNQIKDINQIVSKEDKLAYLANDLNKSTNTLDQTNKSIQGPSFQQSLHNSKFKEISLNNSNQSFNKLNSSNFSRLNSSKSTRKKYKGNQFDLPVCNSNEILKRYNKIQQAQKQANQESQKNELKNNENILQMQNQNFTNQLKTQNEIQKQKIDLSIDSYGKNQDLEIQHLIQNLNNQTDQMQKIDKKYLIIDQVSSKKSPFFAIKDSNQQQQQNDVQVLPKYQLNQQTILDLQSQSSIQEQNLNNQNNLHQQTQSSRTINKQLVEESQDAKNQVSQNEINQKQHNQKQYDKEFLSALLTSWQDKKKETKKPISSGFVKRRIIFQRNQVNVPKKKINKNKIRNSLLLFLQKLKQSKLQLEEFCEKKAEIFMEKPLQRLGSFVFFKAVKHNNLISVKNIISQCRYFIFDFDQKKQTCLHKAAKKGYTDMLEYFISLGADLEFKDIAGRKALYYAIKNNKLPCIKLLLLNMANPWSYDNADYNKLIKDKPEIQKILKIFRKLHLILMFTPYRHKQQLIENTIKQLQYHDLK</sequence>
<dbReference type="InParanoid" id="Q240V0"/>
<organism evidence="6 7">
    <name type="scientific">Tetrahymena thermophila (strain SB210)</name>
    <dbReference type="NCBI Taxonomy" id="312017"/>
    <lineage>
        <taxon>Eukaryota</taxon>
        <taxon>Sar</taxon>
        <taxon>Alveolata</taxon>
        <taxon>Ciliophora</taxon>
        <taxon>Intramacronucleata</taxon>
        <taxon>Oligohymenophorea</taxon>
        <taxon>Hymenostomatida</taxon>
        <taxon>Tetrahymenina</taxon>
        <taxon>Tetrahymenidae</taxon>
        <taxon>Tetrahymena</taxon>
    </lineage>
</organism>
<dbReference type="PROSITE" id="PS50297">
    <property type="entry name" value="ANK_REP_REGION"/>
    <property type="match status" value="1"/>
</dbReference>
<evidence type="ECO:0000313" key="7">
    <source>
        <dbReference type="Proteomes" id="UP000009168"/>
    </source>
</evidence>
<dbReference type="Proteomes" id="UP000009168">
    <property type="component" value="Unassembled WGS sequence"/>
</dbReference>